<dbReference type="AlphaFoldDB" id="A0A6A4T0A9"/>
<proteinExistence type="predicted"/>
<gene>
    <name evidence="2" type="ORF">F2P81_008933</name>
</gene>
<comment type="caution">
    <text evidence="2">The sequence shown here is derived from an EMBL/GenBank/DDBJ whole genome shotgun (WGS) entry which is preliminary data.</text>
</comment>
<reference evidence="2 3" key="1">
    <citation type="submission" date="2019-06" db="EMBL/GenBank/DDBJ databases">
        <title>Draft genomes of female and male turbot (Scophthalmus maximus).</title>
        <authorList>
            <person name="Xu H."/>
            <person name="Xu X.-W."/>
            <person name="Shao C."/>
            <person name="Chen S."/>
        </authorList>
    </citation>
    <scope>NUCLEOTIDE SEQUENCE [LARGE SCALE GENOMIC DNA]</scope>
    <source>
        <strain evidence="2">Ysfricsl-2016a</strain>
        <tissue evidence="2">Blood</tissue>
    </source>
</reference>
<evidence type="ECO:0000256" key="1">
    <source>
        <dbReference type="SAM" id="MobiDB-lite"/>
    </source>
</evidence>
<sequence length="97" mass="10737">MSSVSPPVRSTWVLTDSSEQDETDFSAINGNGPRHQTSRKSEEFPKGSGLLKNQFADFKRNGQTLNKSAQSALSILMLQERENKVPDRAHFSRAGEA</sequence>
<dbReference type="EMBL" id="VEVO01000008">
    <property type="protein sequence ID" value="KAF0038449.1"/>
    <property type="molecule type" value="Genomic_DNA"/>
</dbReference>
<organism evidence="2 3">
    <name type="scientific">Scophthalmus maximus</name>
    <name type="common">Turbot</name>
    <name type="synonym">Psetta maxima</name>
    <dbReference type="NCBI Taxonomy" id="52904"/>
    <lineage>
        <taxon>Eukaryota</taxon>
        <taxon>Metazoa</taxon>
        <taxon>Chordata</taxon>
        <taxon>Craniata</taxon>
        <taxon>Vertebrata</taxon>
        <taxon>Euteleostomi</taxon>
        <taxon>Actinopterygii</taxon>
        <taxon>Neopterygii</taxon>
        <taxon>Teleostei</taxon>
        <taxon>Neoteleostei</taxon>
        <taxon>Acanthomorphata</taxon>
        <taxon>Carangaria</taxon>
        <taxon>Pleuronectiformes</taxon>
        <taxon>Pleuronectoidei</taxon>
        <taxon>Scophthalmidae</taxon>
        <taxon>Scophthalmus</taxon>
    </lineage>
</organism>
<evidence type="ECO:0000313" key="2">
    <source>
        <dbReference type="EMBL" id="KAF0038449.1"/>
    </source>
</evidence>
<protein>
    <submittedName>
        <fullName evidence="2">Uncharacterized protein</fullName>
    </submittedName>
</protein>
<evidence type="ECO:0000313" key="3">
    <source>
        <dbReference type="Proteomes" id="UP000438429"/>
    </source>
</evidence>
<dbReference type="Proteomes" id="UP000438429">
    <property type="component" value="Unassembled WGS sequence"/>
</dbReference>
<name>A0A6A4T0A9_SCOMX</name>
<accession>A0A6A4T0A9</accession>
<feature type="region of interest" description="Disordered" evidence="1">
    <location>
        <begin position="1"/>
        <end position="48"/>
    </location>
</feature>